<evidence type="ECO:0000256" key="2">
    <source>
        <dbReference type="SAM" id="MobiDB-lite"/>
    </source>
</evidence>
<comment type="caution">
    <text evidence="3">The sequence shown here is derived from an EMBL/GenBank/DDBJ whole genome shotgun (WGS) entry which is preliminary data.</text>
</comment>
<dbReference type="EMBL" id="JBGBPQ010000011">
    <property type="protein sequence ID" value="KAL1516016.1"/>
    <property type="molecule type" value="Genomic_DNA"/>
</dbReference>
<feature type="region of interest" description="Disordered" evidence="2">
    <location>
        <begin position="1"/>
        <end position="47"/>
    </location>
</feature>
<proteinExistence type="predicted"/>
<feature type="region of interest" description="Disordered" evidence="2">
    <location>
        <begin position="166"/>
        <end position="216"/>
    </location>
</feature>
<keyword evidence="1" id="KW-0175">Coiled coil</keyword>
<reference evidence="3 4" key="1">
    <citation type="journal article" date="2024" name="Science">
        <title>Giant polyketide synthase enzymes in the biosynthesis of giant marine polyether toxins.</title>
        <authorList>
            <person name="Fallon T.R."/>
            <person name="Shende V.V."/>
            <person name="Wierzbicki I.H."/>
            <person name="Pendleton A.L."/>
            <person name="Watervoot N.F."/>
            <person name="Auber R.P."/>
            <person name="Gonzalez D.J."/>
            <person name="Wisecaver J.H."/>
            <person name="Moore B.S."/>
        </authorList>
    </citation>
    <scope>NUCLEOTIDE SEQUENCE [LARGE SCALE GENOMIC DNA]</scope>
    <source>
        <strain evidence="3 4">12B1</strain>
    </source>
</reference>
<evidence type="ECO:0000313" key="3">
    <source>
        <dbReference type="EMBL" id="KAL1516016.1"/>
    </source>
</evidence>
<dbReference type="Proteomes" id="UP001515480">
    <property type="component" value="Unassembled WGS sequence"/>
</dbReference>
<evidence type="ECO:0000313" key="4">
    <source>
        <dbReference type="Proteomes" id="UP001515480"/>
    </source>
</evidence>
<protein>
    <submittedName>
        <fullName evidence="3">Uncharacterized protein</fullName>
    </submittedName>
</protein>
<evidence type="ECO:0000256" key="1">
    <source>
        <dbReference type="SAM" id="Coils"/>
    </source>
</evidence>
<organism evidence="3 4">
    <name type="scientific">Prymnesium parvum</name>
    <name type="common">Toxic golden alga</name>
    <dbReference type="NCBI Taxonomy" id="97485"/>
    <lineage>
        <taxon>Eukaryota</taxon>
        <taxon>Haptista</taxon>
        <taxon>Haptophyta</taxon>
        <taxon>Prymnesiophyceae</taxon>
        <taxon>Prymnesiales</taxon>
        <taxon>Prymnesiaceae</taxon>
        <taxon>Prymnesium</taxon>
    </lineage>
</organism>
<feature type="coiled-coil region" evidence="1">
    <location>
        <begin position="113"/>
        <end position="140"/>
    </location>
</feature>
<dbReference type="AlphaFoldDB" id="A0AB34JBK9"/>
<keyword evidence="4" id="KW-1185">Reference proteome</keyword>
<name>A0AB34JBK9_PRYPA</name>
<accession>A0AB34JBK9</accession>
<feature type="compositionally biased region" description="Low complexity" evidence="2">
    <location>
        <begin position="186"/>
        <end position="199"/>
    </location>
</feature>
<gene>
    <name evidence="3" type="ORF">AB1Y20_002629</name>
</gene>
<sequence length="427" mass="46964">MAPLAARTNTPLSLGRTKSEGAMTVHVHPDGASDRAAAPTPSPGAKEKAHKLYRVEQELVENRALLHRVLREKQQLLARCASQQRTIESLMTASSVFSAEIELLEKQHLFAHEAAADILLLEQERKLEELELKNRFKEAAFQHQLLTTRMREQELQSLRLCKSDENVAPRSQAEGQFSAAGRKPSRPTSPAASSYARRSPSPRPSPARNPVRKSVSASGPLCYAPAAAPLVDASRPRGSLRNDLRALHAMERCAAVRQVERERDQTGALGRVAQVAQALVQEDMPFLSAALSPTASLYTTQSQVKRKPRLSGDRARRHPLTELTGSPVIYACAANGAASSQAESVEAKKQLLPHGYILHSQANKTDSLGPHLECCNALHSQTGPDCSAIDQSGQRPKLLPETLVMHAWLERAKEELREREACMRDRR</sequence>